<accession>A0ABD6ELB4</accession>
<dbReference type="Pfam" id="PF00595">
    <property type="entry name" value="PDZ"/>
    <property type="match status" value="1"/>
</dbReference>
<dbReference type="SMART" id="SM00228">
    <property type="entry name" value="PDZ"/>
    <property type="match status" value="1"/>
</dbReference>
<feature type="domain" description="PDZ" evidence="1">
    <location>
        <begin position="57"/>
        <end position="128"/>
    </location>
</feature>
<evidence type="ECO:0000259" key="1">
    <source>
        <dbReference type="PROSITE" id="PS50106"/>
    </source>
</evidence>
<dbReference type="InterPro" id="IPR001478">
    <property type="entry name" value="PDZ"/>
</dbReference>
<dbReference type="PANTHER" id="PTHR11324:SF16">
    <property type="entry name" value="PDZ DOMAIN-CONTAINING PROTEIN 2"/>
    <property type="match status" value="1"/>
</dbReference>
<dbReference type="PROSITE" id="PS50106">
    <property type="entry name" value="PDZ"/>
    <property type="match status" value="1"/>
</dbReference>
<evidence type="ECO:0000313" key="3">
    <source>
        <dbReference type="Proteomes" id="UP001608902"/>
    </source>
</evidence>
<evidence type="ECO:0000313" key="2">
    <source>
        <dbReference type="EMBL" id="MFH4979992.1"/>
    </source>
</evidence>
<organism evidence="2 3">
    <name type="scientific">Gnathostoma spinigerum</name>
    <dbReference type="NCBI Taxonomy" id="75299"/>
    <lineage>
        <taxon>Eukaryota</taxon>
        <taxon>Metazoa</taxon>
        <taxon>Ecdysozoa</taxon>
        <taxon>Nematoda</taxon>
        <taxon>Chromadorea</taxon>
        <taxon>Rhabditida</taxon>
        <taxon>Spirurina</taxon>
        <taxon>Gnathostomatomorpha</taxon>
        <taxon>Gnathostomatoidea</taxon>
        <taxon>Gnathostomatidae</taxon>
        <taxon>Gnathostoma</taxon>
    </lineage>
</organism>
<protein>
    <recommendedName>
        <fullName evidence="1">PDZ domain-containing protein</fullName>
    </recommendedName>
</protein>
<dbReference type="InterPro" id="IPR036034">
    <property type="entry name" value="PDZ_sf"/>
</dbReference>
<dbReference type="PANTHER" id="PTHR11324">
    <property type="entry name" value="IL16-RELATED"/>
    <property type="match status" value="1"/>
</dbReference>
<dbReference type="AlphaFoldDB" id="A0ABD6ELB4"/>
<comment type="caution">
    <text evidence="2">The sequence shown here is derived from an EMBL/GenBank/DDBJ whole genome shotgun (WGS) entry which is preliminary data.</text>
</comment>
<dbReference type="Gene3D" id="2.30.42.10">
    <property type="match status" value="1"/>
</dbReference>
<sequence>MSSGEARQLLRDATSVITLVLGRSLKSFTPAVATPLEVYQSELVDPATFKFSPEMQEVIIEKVGRGAGFSLGGGVRSVFGDRPIVVKKVYEGGSAEKSGRLKAGDKIVAIDGIDISGMTYVEASKVLKARPDGPILLSIYSRVK</sequence>
<keyword evidence="3" id="KW-1185">Reference proteome</keyword>
<gene>
    <name evidence="2" type="ORF">AB6A40_006701</name>
</gene>
<dbReference type="EMBL" id="JBGFUD010004911">
    <property type="protein sequence ID" value="MFH4979992.1"/>
    <property type="molecule type" value="Genomic_DNA"/>
</dbReference>
<name>A0ABD6ELB4_9BILA</name>
<dbReference type="Proteomes" id="UP001608902">
    <property type="component" value="Unassembled WGS sequence"/>
</dbReference>
<reference evidence="2 3" key="1">
    <citation type="submission" date="2024-08" db="EMBL/GenBank/DDBJ databases">
        <title>Gnathostoma spinigerum genome.</title>
        <authorList>
            <person name="Gonzalez-Bertolin B."/>
            <person name="Monzon S."/>
            <person name="Zaballos A."/>
            <person name="Jimenez P."/>
            <person name="Dekumyoy P."/>
            <person name="Varona S."/>
            <person name="Cuesta I."/>
            <person name="Sumanam S."/>
            <person name="Adisakwattana P."/>
            <person name="Gasser R.B."/>
            <person name="Hernandez-Gonzalez A."/>
            <person name="Young N.D."/>
            <person name="Perteguer M.J."/>
        </authorList>
    </citation>
    <scope>NUCLEOTIDE SEQUENCE [LARGE SCALE GENOMIC DNA]</scope>
    <source>
        <strain evidence="2">AL3</strain>
        <tissue evidence="2">Liver</tissue>
    </source>
</reference>
<proteinExistence type="predicted"/>
<dbReference type="SUPFAM" id="SSF50156">
    <property type="entry name" value="PDZ domain-like"/>
    <property type="match status" value="1"/>
</dbReference>